<dbReference type="InterPro" id="IPR041698">
    <property type="entry name" value="Methyltransf_25"/>
</dbReference>
<reference evidence="5 6" key="1">
    <citation type="submission" date="2016-01" db="EMBL/GenBank/DDBJ databases">
        <title>The new phylogeny of the genus Mycobacterium.</title>
        <authorList>
            <person name="Tarcisio F."/>
            <person name="Conor M."/>
            <person name="Antonella G."/>
            <person name="Elisabetta G."/>
            <person name="Giulia F.S."/>
            <person name="Sara T."/>
            <person name="Anna F."/>
            <person name="Clotilde B."/>
            <person name="Roberto B."/>
            <person name="Veronica D.S."/>
            <person name="Fabio R."/>
            <person name="Monica P."/>
            <person name="Olivier J."/>
            <person name="Enrico T."/>
            <person name="Nicola S."/>
        </authorList>
    </citation>
    <scope>NUCLEOTIDE SEQUENCE [LARGE SCALE GENOMIC DNA]</scope>
    <source>
        <strain evidence="5 6">ATCC 27353</strain>
    </source>
</reference>
<evidence type="ECO:0000256" key="1">
    <source>
        <dbReference type="ARBA" id="ARBA00022603"/>
    </source>
</evidence>
<dbReference type="AlphaFoldDB" id="A0A1X1TL66"/>
<dbReference type="Pfam" id="PF13649">
    <property type="entry name" value="Methyltransf_25"/>
    <property type="match status" value="1"/>
</dbReference>
<evidence type="ECO:0000313" key="6">
    <source>
        <dbReference type="Proteomes" id="UP000193465"/>
    </source>
</evidence>
<dbReference type="Gene3D" id="3.40.50.150">
    <property type="entry name" value="Vaccinia Virus protein VP39"/>
    <property type="match status" value="1"/>
</dbReference>
<sequence>MESLPELSTHPPRLRQAMTSRLYRLAAASGKVRIPAVPGMLDEYVTMCETLFSCLGAPLCDDERDQLRAALQTELTAAFEASSRSVIMISYELPVGNVLNYVIRAEWHSIEVGYENWLATRQPPLFGTEPDARVWALAAEFSEPRSCRVLDIGAGTGRNSLALARRGHPVDAVEMTPTFADTIRVDAHREALDVSVICRNVFVATADLHAQYQLIVLSEVTMDFRSAQQLREVFGLAAQRLAPGGYLVMNVFVTRDGYEPDSAAREMSQQCYNMFYTWQEIDDAAAGLSLQLVADDSVYEYEKAHLPDGAWPPTGWYSEWARGLDLFDLDPAECPIDLRWLVYQKPVG</sequence>
<keyword evidence="1 5" id="KW-0489">Methyltransferase</keyword>
<dbReference type="SUPFAM" id="SSF53335">
    <property type="entry name" value="S-adenosyl-L-methionine-dependent methyltransferases"/>
    <property type="match status" value="1"/>
</dbReference>
<organism evidence="5 6">
    <name type="scientific">Mycolicibacter engbaekii</name>
    <dbReference type="NCBI Taxonomy" id="188915"/>
    <lineage>
        <taxon>Bacteria</taxon>
        <taxon>Bacillati</taxon>
        <taxon>Actinomycetota</taxon>
        <taxon>Actinomycetes</taxon>
        <taxon>Mycobacteriales</taxon>
        <taxon>Mycobacteriaceae</taxon>
        <taxon>Mycolicibacter</taxon>
    </lineage>
</organism>
<dbReference type="InterPro" id="IPR029063">
    <property type="entry name" value="SAM-dependent_MTases_sf"/>
</dbReference>
<evidence type="ECO:0000256" key="3">
    <source>
        <dbReference type="ARBA" id="ARBA00022691"/>
    </source>
</evidence>
<proteinExistence type="predicted"/>
<keyword evidence="2 5" id="KW-0808">Transferase</keyword>
<dbReference type="STRING" id="188915.AWC02_14010"/>
<dbReference type="CDD" id="cd02440">
    <property type="entry name" value="AdoMet_MTases"/>
    <property type="match status" value="1"/>
</dbReference>
<dbReference type="Proteomes" id="UP000193465">
    <property type="component" value="Unassembled WGS sequence"/>
</dbReference>
<feature type="domain" description="Methyltransferase" evidence="4">
    <location>
        <begin position="149"/>
        <end position="245"/>
    </location>
</feature>
<name>A0A1X1TL66_9MYCO</name>
<accession>A0A1X1TL66</accession>
<dbReference type="GO" id="GO:0032259">
    <property type="term" value="P:methylation"/>
    <property type="evidence" value="ECO:0007669"/>
    <property type="project" value="UniProtKB-KW"/>
</dbReference>
<dbReference type="RefSeq" id="WP_085129342.1">
    <property type="nucleotide sequence ID" value="NZ_LQOT01000043.1"/>
</dbReference>
<evidence type="ECO:0000259" key="4">
    <source>
        <dbReference type="Pfam" id="PF13649"/>
    </source>
</evidence>
<evidence type="ECO:0000313" key="5">
    <source>
        <dbReference type="EMBL" id="ORV45341.1"/>
    </source>
</evidence>
<dbReference type="PANTHER" id="PTHR43464:SF19">
    <property type="entry name" value="UBIQUINONE BIOSYNTHESIS O-METHYLTRANSFERASE, MITOCHONDRIAL"/>
    <property type="match status" value="1"/>
</dbReference>
<dbReference type="PANTHER" id="PTHR43464">
    <property type="entry name" value="METHYLTRANSFERASE"/>
    <property type="match status" value="1"/>
</dbReference>
<dbReference type="GO" id="GO:0008168">
    <property type="term" value="F:methyltransferase activity"/>
    <property type="evidence" value="ECO:0007669"/>
    <property type="project" value="UniProtKB-KW"/>
</dbReference>
<keyword evidence="6" id="KW-1185">Reference proteome</keyword>
<evidence type="ECO:0000256" key="2">
    <source>
        <dbReference type="ARBA" id="ARBA00022679"/>
    </source>
</evidence>
<keyword evidence="3" id="KW-0949">S-adenosyl-L-methionine</keyword>
<comment type="caution">
    <text evidence="5">The sequence shown here is derived from an EMBL/GenBank/DDBJ whole genome shotgun (WGS) entry which is preliminary data.</text>
</comment>
<dbReference type="EMBL" id="LQOT01000043">
    <property type="protein sequence ID" value="ORV45341.1"/>
    <property type="molecule type" value="Genomic_DNA"/>
</dbReference>
<protein>
    <submittedName>
        <fullName evidence="5">Methyltransferase type 12</fullName>
    </submittedName>
</protein>
<gene>
    <name evidence="5" type="ORF">AWC02_14010</name>
</gene>